<protein>
    <submittedName>
        <fullName evidence="2">Uncharacterized protein</fullName>
    </submittedName>
</protein>
<proteinExistence type="predicted"/>
<feature type="non-terminal residue" evidence="2">
    <location>
        <position position="1"/>
    </location>
</feature>
<sequence>TNAGSPSNPNVNRVETVPNIDTTNTLPTINVSRSVVDDDLLLPQLLDSRGGSHITNVSRFDKDDFTS</sequence>
<gene>
    <name evidence="2" type="ORF">Tci_925021</name>
</gene>
<accession>A0A699WZ18</accession>
<name>A0A699WZ18_TANCI</name>
<organism evidence="2">
    <name type="scientific">Tanacetum cinerariifolium</name>
    <name type="common">Dalmatian daisy</name>
    <name type="synonym">Chrysanthemum cinerariifolium</name>
    <dbReference type="NCBI Taxonomy" id="118510"/>
    <lineage>
        <taxon>Eukaryota</taxon>
        <taxon>Viridiplantae</taxon>
        <taxon>Streptophyta</taxon>
        <taxon>Embryophyta</taxon>
        <taxon>Tracheophyta</taxon>
        <taxon>Spermatophyta</taxon>
        <taxon>Magnoliopsida</taxon>
        <taxon>eudicotyledons</taxon>
        <taxon>Gunneridae</taxon>
        <taxon>Pentapetalae</taxon>
        <taxon>asterids</taxon>
        <taxon>campanulids</taxon>
        <taxon>Asterales</taxon>
        <taxon>Asteraceae</taxon>
        <taxon>Asteroideae</taxon>
        <taxon>Anthemideae</taxon>
        <taxon>Anthemidinae</taxon>
        <taxon>Tanacetum</taxon>
    </lineage>
</organism>
<evidence type="ECO:0000256" key="1">
    <source>
        <dbReference type="SAM" id="MobiDB-lite"/>
    </source>
</evidence>
<dbReference type="AlphaFoldDB" id="A0A699WZ18"/>
<reference evidence="2" key="1">
    <citation type="journal article" date="2019" name="Sci. Rep.">
        <title>Draft genome of Tanacetum cinerariifolium, the natural source of mosquito coil.</title>
        <authorList>
            <person name="Yamashiro T."/>
            <person name="Shiraishi A."/>
            <person name="Satake H."/>
            <person name="Nakayama K."/>
        </authorList>
    </citation>
    <scope>NUCLEOTIDE SEQUENCE</scope>
</reference>
<dbReference type="EMBL" id="BKCJ011789631">
    <property type="protein sequence ID" value="GFD53052.1"/>
    <property type="molecule type" value="Genomic_DNA"/>
</dbReference>
<comment type="caution">
    <text evidence="2">The sequence shown here is derived from an EMBL/GenBank/DDBJ whole genome shotgun (WGS) entry which is preliminary data.</text>
</comment>
<feature type="region of interest" description="Disordered" evidence="1">
    <location>
        <begin position="48"/>
        <end position="67"/>
    </location>
</feature>
<evidence type="ECO:0000313" key="2">
    <source>
        <dbReference type="EMBL" id="GFD53052.1"/>
    </source>
</evidence>